<dbReference type="InterPro" id="IPR015943">
    <property type="entry name" value="WD40/YVTN_repeat-like_dom_sf"/>
</dbReference>
<sequence length="839" mass="93653">MGPPKLDLAGSGLHELPQPDESYQVIRVKELTVEKGKERFPRDSHTEPPRIASWRNNLTALSQYRNLYFVACNHQIYVYQPKTRGQKIGTTPAMILTPKMKFPHAPGHISYHTPHSINSILVGDLGHEEILLLATDSGNVAAYRTERIFSAIEEDEDTTPEHRGSQVECFFSQWVTQSAWGLAIHKAARLIAVSSNTSYITVFAFALVNKAASMTNSEQPPFNGSGSDWAPVSHPNHLGLRSMPLSCRRAQNLRLTLKGHKTNVPNISFLNSDIDPDGDWLVSTDIDNKIFVWNIWAAPFPIHRHDFRPPDYGHRDPDAEQRGWNVLALDPGIFREVKDIQQACGGNPYERPIDSEAYDITFLLHRVPNTSEDFYEGTPEESSSDVHLNGGPPSDDTFSLGDPLEDFSPNVHSDASSAITESSVSEMAEYSDQSIPAAADLMDDSPQDIPHQPEEVNQHGSPELGTQDVPPQPLALVVAPQADDGAPLPPAFQAEDTTVPPHTGAMLTFDATTMFNDFIDNYTGTIDDFEDGNDADFDEEGSSSDHGPEEDESEESDLEEESVSGEPSSLIGPDGPSLIPLANRGSMPFLKFPILHFSEKDIHFLSDYLVQVPDVICTDPLYQTLHDTYLPVNACERFNMVHQIPELGIVVAASQKGRVVALTLTNTVEVDQSDVDQFFRVDWILPFASQEKQGLRPRCALAGIAVGPVESHLRPLEDHKPLYPQDVDSQSENEWPESSDDSSSKSDNSEANPRKRKKPTTAAYFTGSSETHHINVPMANKFKHERWHGFDYSRRFRLFLMYMNHTVMHYELYYDWPADMLSPHARVMFGGEEEFSLKP</sequence>
<dbReference type="STRING" id="1447883.A0A2B7Y8L3"/>
<dbReference type="AlphaFoldDB" id="A0A2B7Y8L3"/>
<dbReference type="EMBL" id="PDNA01000066">
    <property type="protein sequence ID" value="PGH17268.1"/>
    <property type="molecule type" value="Genomic_DNA"/>
</dbReference>
<dbReference type="InterPro" id="IPR019775">
    <property type="entry name" value="WD40_repeat_CS"/>
</dbReference>
<feature type="region of interest" description="Disordered" evidence="4">
    <location>
        <begin position="526"/>
        <end position="577"/>
    </location>
</feature>
<feature type="region of interest" description="Disordered" evidence="4">
    <location>
        <begin position="371"/>
        <end position="470"/>
    </location>
</feature>
<dbReference type="PROSITE" id="PS00678">
    <property type="entry name" value="WD_REPEATS_1"/>
    <property type="match status" value="1"/>
</dbReference>
<feature type="repeat" description="WD" evidence="3">
    <location>
        <begin position="257"/>
        <end position="295"/>
    </location>
</feature>
<dbReference type="InterPro" id="IPR014839">
    <property type="entry name" value="Crt10"/>
</dbReference>
<feature type="compositionally biased region" description="Acidic residues" evidence="4">
    <location>
        <begin position="729"/>
        <end position="740"/>
    </location>
</feature>
<keyword evidence="6" id="KW-1185">Reference proteome</keyword>
<dbReference type="Proteomes" id="UP000224634">
    <property type="component" value="Unassembled WGS sequence"/>
</dbReference>
<comment type="caution">
    <text evidence="5">The sequence shown here is derived from an EMBL/GenBank/DDBJ whole genome shotgun (WGS) entry which is preliminary data.</text>
</comment>
<keyword evidence="1 3" id="KW-0853">WD repeat</keyword>
<evidence type="ECO:0000256" key="4">
    <source>
        <dbReference type="SAM" id="MobiDB-lite"/>
    </source>
</evidence>
<protein>
    <submittedName>
        <fullName evidence="5">Uncharacterized protein</fullName>
    </submittedName>
</protein>
<evidence type="ECO:0000256" key="3">
    <source>
        <dbReference type="PROSITE-ProRule" id="PRU00221"/>
    </source>
</evidence>
<dbReference type="SUPFAM" id="SSF50978">
    <property type="entry name" value="WD40 repeat-like"/>
    <property type="match status" value="1"/>
</dbReference>
<accession>A0A2B7Y8L3</accession>
<dbReference type="Gene3D" id="2.130.10.10">
    <property type="entry name" value="YVTN repeat-like/Quinoprotein amine dehydrogenase"/>
    <property type="match status" value="1"/>
</dbReference>
<name>A0A2B7Y8L3_POLH7</name>
<feature type="compositionally biased region" description="Acidic residues" evidence="4">
    <location>
        <begin position="527"/>
        <end position="563"/>
    </location>
</feature>
<dbReference type="InterPro" id="IPR036322">
    <property type="entry name" value="WD40_repeat_dom_sf"/>
</dbReference>
<evidence type="ECO:0000313" key="6">
    <source>
        <dbReference type="Proteomes" id="UP000224634"/>
    </source>
</evidence>
<evidence type="ECO:0000313" key="5">
    <source>
        <dbReference type="EMBL" id="PGH17268.1"/>
    </source>
</evidence>
<dbReference type="OrthoDB" id="5591786at2759"/>
<keyword evidence="2" id="KW-0677">Repeat</keyword>
<organism evidence="5 6">
    <name type="scientific">Polytolypa hystricis (strain UAMH7299)</name>
    <dbReference type="NCBI Taxonomy" id="1447883"/>
    <lineage>
        <taxon>Eukaryota</taxon>
        <taxon>Fungi</taxon>
        <taxon>Dikarya</taxon>
        <taxon>Ascomycota</taxon>
        <taxon>Pezizomycotina</taxon>
        <taxon>Eurotiomycetes</taxon>
        <taxon>Eurotiomycetidae</taxon>
        <taxon>Onygenales</taxon>
        <taxon>Onygenales incertae sedis</taxon>
        <taxon>Polytolypa</taxon>
    </lineage>
</organism>
<evidence type="ECO:0000256" key="2">
    <source>
        <dbReference type="ARBA" id="ARBA00022737"/>
    </source>
</evidence>
<reference evidence="5 6" key="1">
    <citation type="submission" date="2017-10" db="EMBL/GenBank/DDBJ databases">
        <title>Comparative genomics in systemic dimorphic fungi from Ajellomycetaceae.</title>
        <authorList>
            <person name="Munoz J.F."/>
            <person name="Mcewen J.G."/>
            <person name="Clay O.K."/>
            <person name="Cuomo C.A."/>
        </authorList>
    </citation>
    <scope>NUCLEOTIDE SEQUENCE [LARGE SCALE GENOMIC DNA]</scope>
    <source>
        <strain evidence="5 6">UAMH7299</strain>
    </source>
</reference>
<proteinExistence type="predicted"/>
<feature type="region of interest" description="Disordered" evidence="4">
    <location>
        <begin position="715"/>
        <end position="761"/>
    </location>
</feature>
<dbReference type="InterPro" id="IPR001680">
    <property type="entry name" value="WD40_rpt"/>
</dbReference>
<feature type="compositionally biased region" description="Polar residues" evidence="4">
    <location>
        <begin position="410"/>
        <end position="425"/>
    </location>
</feature>
<feature type="compositionally biased region" description="Acidic residues" evidence="4">
    <location>
        <begin position="373"/>
        <end position="383"/>
    </location>
</feature>
<dbReference type="PROSITE" id="PS50082">
    <property type="entry name" value="WD_REPEATS_2"/>
    <property type="match status" value="1"/>
</dbReference>
<gene>
    <name evidence="5" type="ORF">AJ80_04910</name>
</gene>
<dbReference type="Pfam" id="PF08728">
    <property type="entry name" value="CRT10"/>
    <property type="match status" value="1"/>
</dbReference>
<evidence type="ECO:0000256" key="1">
    <source>
        <dbReference type="ARBA" id="ARBA00022574"/>
    </source>
</evidence>